<reference evidence="2" key="1">
    <citation type="journal article" date="2019" name="Int. J. Syst. Evol. Microbiol.">
        <title>The Global Catalogue of Microorganisms (GCM) 10K type strain sequencing project: providing services to taxonomists for standard genome sequencing and annotation.</title>
        <authorList>
            <consortium name="The Broad Institute Genomics Platform"/>
            <consortium name="The Broad Institute Genome Sequencing Center for Infectious Disease"/>
            <person name="Wu L."/>
            <person name="Ma J."/>
        </authorList>
    </citation>
    <scope>NUCLEOTIDE SEQUENCE [LARGE SCALE GENOMIC DNA]</scope>
    <source>
        <strain evidence="2">JCM 9095</strain>
    </source>
</reference>
<keyword evidence="2" id="KW-1185">Reference proteome</keyword>
<sequence>MLLWDLEMRALKEDLREIRPPRRLPLAMRVMEWTLESIGPVEVDVVREYIEEGMRAGHEAVRAGREKITLPEEVLDAYTEVDDEAYEPGTSHLLSALLACADAPGGLTPEVLSGVLSFCYEGLLEREDLPGPSVEEERQNAKCLEAIAFQKRCISDALGRTV</sequence>
<organism evidence="1 2">
    <name type="scientific">Streptomyces virens</name>
    <dbReference type="NCBI Taxonomy" id="285572"/>
    <lineage>
        <taxon>Bacteria</taxon>
        <taxon>Bacillati</taxon>
        <taxon>Actinomycetota</taxon>
        <taxon>Actinomycetes</taxon>
        <taxon>Kitasatosporales</taxon>
        <taxon>Streptomycetaceae</taxon>
        <taxon>Streptomyces</taxon>
    </lineage>
</organism>
<evidence type="ECO:0000313" key="1">
    <source>
        <dbReference type="EMBL" id="GAA3180860.1"/>
    </source>
</evidence>
<gene>
    <name evidence="1" type="ORF">GCM10010451_32530</name>
</gene>
<evidence type="ECO:0000313" key="2">
    <source>
        <dbReference type="Proteomes" id="UP001501866"/>
    </source>
</evidence>
<dbReference type="Proteomes" id="UP001501866">
    <property type="component" value="Unassembled WGS sequence"/>
</dbReference>
<dbReference type="EMBL" id="BAAAUH010000022">
    <property type="protein sequence ID" value="GAA3180860.1"/>
    <property type="molecule type" value="Genomic_DNA"/>
</dbReference>
<comment type="caution">
    <text evidence="1">The sequence shown here is derived from an EMBL/GenBank/DDBJ whole genome shotgun (WGS) entry which is preliminary data.</text>
</comment>
<name>A0ABP6PJN6_9ACTN</name>
<accession>A0ABP6PJN6</accession>
<proteinExistence type="predicted"/>
<protein>
    <submittedName>
        <fullName evidence="1">Uncharacterized protein</fullName>
    </submittedName>
</protein>